<dbReference type="Pfam" id="PF04759">
    <property type="entry name" value="DUF617"/>
    <property type="match status" value="2"/>
</dbReference>
<evidence type="ECO:0000313" key="1">
    <source>
        <dbReference type="EMBL" id="KAG5607277.1"/>
    </source>
</evidence>
<dbReference type="NCBIfam" id="TIGR01570">
    <property type="entry name" value="A_thal_3588"/>
    <property type="match status" value="1"/>
</dbReference>
<dbReference type="GO" id="GO:0010274">
    <property type="term" value="P:hydrotropism"/>
    <property type="evidence" value="ECO:0007669"/>
    <property type="project" value="InterPro"/>
</dbReference>
<dbReference type="OrthoDB" id="1897868at2759"/>
<organism evidence="1 2">
    <name type="scientific">Solanum commersonii</name>
    <name type="common">Commerson's wild potato</name>
    <name type="synonym">Commerson's nightshade</name>
    <dbReference type="NCBI Taxonomy" id="4109"/>
    <lineage>
        <taxon>Eukaryota</taxon>
        <taxon>Viridiplantae</taxon>
        <taxon>Streptophyta</taxon>
        <taxon>Embryophyta</taxon>
        <taxon>Tracheophyta</taxon>
        <taxon>Spermatophyta</taxon>
        <taxon>Magnoliopsida</taxon>
        <taxon>eudicotyledons</taxon>
        <taxon>Gunneridae</taxon>
        <taxon>Pentapetalae</taxon>
        <taxon>asterids</taxon>
        <taxon>lamiids</taxon>
        <taxon>Solanales</taxon>
        <taxon>Solanaceae</taxon>
        <taxon>Solanoideae</taxon>
        <taxon>Solaneae</taxon>
        <taxon>Solanum</taxon>
    </lineage>
</organism>
<dbReference type="PANTHER" id="PTHR31276:SF10">
    <property type="entry name" value="PROTEIN MIZU-KUSSEI 1-LIKE"/>
    <property type="match status" value="1"/>
</dbReference>
<dbReference type="PANTHER" id="PTHR31276">
    <property type="match status" value="1"/>
</dbReference>
<reference evidence="1 2" key="1">
    <citation type="submission" date="2020-09" db="EMBL/GenBank/DDBJ databases">
        <title>De no assembly of potato wild relative species, Solanum commersonii.</title>
        <authorList>
            <person name="Cho K."/>
        </authorList>
    </citation>
    <scope>NUCLEOTIDE SEQUENCE [LARGE SCALE GENOMIC DNA]</scope>
    <source>
        <strain evidence="1">LZ3.2</strain>
        <tissue evidence="1">Leaf</tissue>
    </source>
</reference>
<evidence type="ECO:0008006" key="3">
    <source>
        <dbReference type="Google" id="ProtNLM"/>
    </source>
</evidence>
<comment type="caution">
    <text evidence="1">The sequence shown here is derived from an EMBL/GenBank/DDBJ whole genome shotgun (WGS) entry which is preliminary data.</text>
</comment>
<protein>
    <recommendedName>
        <fullName evidence="3">Protein MIZU-KUSSEI 1-like</fullName>
    </recommendedName>
</protein>
<evidence type="ECO:0000313" key="2">
    <source>
        <dbReference type="Proteomes" id="UP000824120"/>
    </source>
</evidence>
<keyword evidence="2" id="KW-1185">Reference proteome</keyword>
<dbReference type="EMBL" id="JACXVP010000005">
    <property type="protein sequence ID" value="KAG5607277.1"/>
    <property type="molecule type" value="Genomic_DNA"/>
</dbReference>
<accession>A0A9J5Z4Y1</accession>
<dbReference type="AlphaFoldDB" id="A0A9J5Z4Y1"/>
<name>A0A9J5Z4Y1_SOLCO</name>
<gene>
    <name evidence="1" type="ORF">H5410_028769</name>
</gene>
<dbReference type="Proteomes" id="UP000824120">
    <property type="component" value="Chromosome 5"/>
</dbReference>
<dbReference type="InterPro" id="IPR006460">
    <property type="entry name" value="MIZ1-like_pln"/>
</dbReference>
<sequence length="262" mass="29390">MITSYPTTTSPITSVDCEKQVRSWRFLRSLMKLLIPRCNCIFVEEENDDRKHIPYFKHNSSSLSSSSSAITITGTIFGSRKGKVNFCIQSNPNSTNPILLLELAVSTSSLASEMQKGVVRIALESKTNDYSSSSSFSSSSSSSFLSMPIWRMYCNGKKVGFAVKRKPTKVDLQVLRQMESIIVGAGIIHGKKGVIKKDNDGDDIMYLRGKFERVHGSNDSESFHLIRVLENENEHDSESFHLVDPEENMGQELSIFFLRSLN</sequence>
<proteinExistence type="predicted"/>